<dbReference type="eggNOG" id="COG2072">
    <property type="taxonomic scope" value="Bacteria"/>
</dbReference>
<reference evidence="2 3" key="1">
    <citation type="submission" date="2011-12" db="EMBL/GenBank/DDBJ databases">
        <title>Whole genome shotgun sequence of Gordonia effusa NBRC 100432.</title>
        <authorList>
            <person name="Yoshida I."/>
            <person name="Takarada H."/>
            <person name="Hosoyama A."/>
            <person name="Tsuchikane K."/>
            <person name="Katsumata H."/>
            <person name="Yamazaki S."/>
            <person name="Fujita N."/>
        </authorList>
    </citation>
    <scope>NUCLEOTIDE SEQUENCE [LARGE SCALE GENOMIC DNA]</scope>
    <source>
        <strain evidence="2 3">NBRC 100432</strain>
    </source>
</reference>
<feature type="domain" description="DUF4873" evidence="1">
    <location>
        <begin position="103"/>
        <end position="189"/>
    </location>
</feature>
<gene>
    <name evidence="2" type="ORF">GOEFS_015_00360</name>
</gene>
<protein>
    <recommendedName>
        <fullName evidence="1">DUF4873 domain-containing protein</fullName>
    </recommendedName>
</protein>
<dbReference type="Pfam" id="PF16170">
    <property type="entry name" value="DUF4873"/>
    <property type="match status" value="1"/>
</dbReference>
<sequence>MGIGDPQPGQLLVVEGVAPQPNYLQVCSAAEPNRIYCTADTLDYVLGLIVEYTALGASGLRVRQPVVNEWAIVGTERKRRRRLKRFDAIDFDWDTVESVESEVFDDEVTFVADGERGAGRIRVQGYLNPSDGQFHWAGTAYGDDIRRWRDARVREVEITAVSGRTASARLTDVTQWGTVRLVGVGSPPF</sequence>
<organism evidence="2 3">
    <name type="scientific">Gordonia effusa NBRC 100432</name>
    <dbReference type="NCBI Taxonomy" id="1077974"/>
    <lineage>
        <taxon>Bacteria</taxon>
        <taxon>Bacillati</taxon>
        <taxon>Actinomycetota</taxon>
        <taxon>Actinomycetes</taxon>
        <taxon>Mycobacteriales</taxon>
        <taxon>Gordoniaceae</taxon>
        <taxon>Gordonia</taxon>
    </lineage>
</organism>
<evidence type="ECO:0000259" key="1">
    <source>
        <dbReference type="Pfam" id="PF16170"/>
    </source>
</evidence>
<dbReference type="EMBL" id="BAEH01000015">
    <property type="protein sequence ID" value="GAB16839.1"/>
    <property type="molecule type" value="Genomic_DNA"/>
</dbReference>
<evidence type="ECO:0000313" key="2">
    <source>
        <dbReference type="EMBL" id="GAB16839.1"/>
    </source>
</evidence>
<dbReference type="InterPro" id="IPR032371">
    <property type="entry name" value="DUF4873"/>
</dbReference>
<accession>H0QVG2</accession>
<proteinExistence type="predicted"/>
<keyword evidence="3" id="KW-1185">Reference proteome</keyword>
<evidence type="ECO:0000313" key="3">
    <source>
        <dbReference type="Proteomes" id="UP000035034"/>
    </source>
</evidence>
<name>H0QVG2_9ACTN</name>
<comment type="caution">
    <text evidence="2">The sequence shown here is derived from an EMBL/GenBank/DDBJ whole genome shotgun (WGS) entry which is preliminary data.</text>
</comment>
<dbReference type="Proteomes" id="UP000035034">
    <property type="component" value="Unassembled WGS sequence"/>
</dbReference>
<dbReference type="STRING" id="1077974.GOEFS_015_00360"/>
<dbReference type="AlphaFoldDB" id="H0QVG2"/>